<evidence type="ECO:0000313" key="1">
    <source>
        <dbReference type="EMBL" id="THF81015.1"/>
    </source>
</evidence>
<keyword evidence="2" id="KW-1185">Reference proteome</keyword>
<dbReference type="RefSeq" id="WP_136352592.1">
    <property type="nucleotide sequence ID" value="NZ_CP046266.1"/>
</dbReference>
<protein>
    <submittedName>
        <fullName evidence="1">DUF2225 domain-containing protein</fullName>
    </submittedName>
</protein>
<comment type="caution">
    <text evidence="1">The sequence shown here is derived from an EMBL/GenBank/DDBJ whole genome shotgun (WGS) entry which is preliminary data.</text>
</comment>
<gene>
    <name evidence="1" type="ORF">E6W99_07585</name>
</gene>
<name>A0A4S4C1Z4_9BACI</name>
<dbReference type="OrthoDB" id="9780343at2"/>
<dbReference type="Pfam" id="PF09986">
    <property type="entry name" value="DUF2225"/>
    <property type="match status" value="1"/>
</dbReference>
<sequence>MRKDPEYLYDKPVKCLVCQETYTTKKVLSKYIRAHKHDTDFCSHYISTKINPLLYYVQVCPNCGYSTSEEFSSFFLPTSFEAIQEKICSNWNGPNYCHERSLEDAIKSYKLAIYCATIKKEKHITLSGLYLRLAWLYRTEKVNVDEETRFLHLALTEYIQSYMYGDFNHTQLTEIKLLYLIGELSRRLRLTTQATRYFSRVIELQKQTIEKGIVAMAKDRWAEMREEKKLRIQDLIYIDAKSGGNSS</sequence>
<dbReference type="Proteomes" id="UP000310334">
    <property type="component" value="Unassembled WGS sequence"/>
</dbReference>
<dbReference type="InterPro" id="IPR018708">
    <property type="entry name" value="DUF2225"/>
</dbReference>
<proteinExistence type="predicted"/>
<evidence type="ECO:0000313" key="2">
    <source>
        <dbReference type="Proteomes" id="UP000310334"/>
    </source>
</evidence>
<organism evidence="1 2">
    <name type="scientific">Metabacillus sediminilitoris</name>
    <dbReference type="NCBI Taxonomy" id="2567941"/>
    <lineage>
        <taxon>Bacteria</taxon>
        <taxon>Bacillati</taxon>
        <taxon>Bacillota</taxon>
        <taxon>Bacilli</taxon>
        <taxon>Bacillales</taxon>
        <taxon>Bacillaceae</taxon>
        <taxon>Metabacillus</taxon>
    </lineage>
</organism>
<dbReference type="AlphaFoldDB" id="A0A4S4C1Z4"/>
<dbReference type="EMBL" id="SSNT01000005">
    <property type="protein sequence ID" value="THF81015.1"/>
    <property type="molecule type" value="Genomic_DNA"/>
</dbReference>
<accession>A0A4S4C1Z4</accession>
<reference evidence="1 2" key="1">
    <citation type="submission" date="2019-04" db="EMBL/GenBank/DDBJ databases">
        <title>Bacillus sediminilitoris sp. nov., isolated from a tidal flat sediment on the East China Sea.</title>
        <authorList>
            <person name="Wei Y."/>
            <person name="Mao H."/>
            <person name="Fang J."/>
        </authorList>
    </citation>
    <scope>NUCLEOTIDE SEQUENCE [LARGE SCALE GENOMIC DNA]</scope>
    <source>
        <strain evidence="1 2">DSL-17</strain>
    </source>
</reference>